<sequence>MGRYFYKPVHVDILCWVDGPVALCKKAANNDSTENVELLAACLVKEFVEDSPTSLLF</sequence>
<comment type="caution">
    <text evidence="1">The sequence shown here is derived from an EMBL/GenBank/DDBJ whole genome shotgun (WGS) entry which is preliminary data.</text>
</comment>
<reference evidence="1" key="1">
    <citation type="submission" date="2023-11" db="EMBL/GenBank/DDBJ databases">
        <authorList>
            <person name="Poullet M."/>
        </authorList>
    </citation>
    <scope>NUCLEOTIDE SEQUENCE</scope>
    <source>
        <strain evidence="1">E1834</strain>
    </source>
</reference>
<proteinExistence type="predicted"/>
<dbReference type="EMBL" id="CAVMJV010000043">
    <property type="protein sequence ID" value="CAK5081294.1"/>
    <property type="molecule type" value="Genomic_DNA"/>
</dbReference>
<gene>
    <name evidence="1" type="ORF">MENTE1834_LOCUS28518</name>
</gene>
<accession>A0ACB0ZQR2</accession>
<keyword evidence="2" id="KW-1185">Reference proteome</keyword>
<evidence type="ECO:0000313" key="1">
    <source>
        <dbReference type="EMBL" id="CAK5081294.1"/>
    </source>
</evidence>
<name>A0ACB0ZQR2_MELEN</name>
<protein>
    <submittedName>
        <fullName evidence="1">Uncharacterized protein</fullName>
    </submittedName>
</protein>
<organism evidence="1 2">
    <name type="scientific">Meloidogyne enterolobii</name>
    <name type="common">Root-knot nematode worm</name>
    <name type="synonym">Meloidogyne mayaguensis</name>
    <dbReference type="NCBI Taxonomy" id="390850"/>
    <lineage>
        <taxon>Eukaryota</taxon>
        <taxon>Metazoa</taxon>
        <taxon>Ecdysozoa</taxon>
        <taxon>Nematoda</taxon>
        <taxon>Chromadorea</taxon>
        <taxon>Rhabditida</taxon>
        <taxon>Tylenchina</taxon>
        <taxon>Tylenchomorpha</taxon>
        <taxon>Tylenchoidea</taxon>
        <taxon>Meloidogynidae</taxon>
        <taxon>Meloidogyninae</taxon>
        <taxon>Meloidogyne</taxon>
    </lineage>
</organism>
<dbReference type="Proteomes" id="UP001497535">
    <property type="component" value="Unassembled WGS sequence"/>
</dbReference>
<evidence type="ECO:0000313" key="2">
    <source>
        <dbReference type="Proteomes" id="UP001497535"/>
    </source>
</evidence>